<proteinExistence type="predicted"/>
<reference evidence="2 3" key="1">
    <citation type="submission" date="2019-05" db="EMBL/GenBank/DDBJ databases">
        <title>Emergence of the Ug99 lineage of the wheat stem rust pathogen through somatic hybridization.</title>
        <authorList>
            <person name="Li F."/>
            <person name="Upadhyaya N.M."/>
            <person name="Sperschneider J."/>
            <person name="Matny O."/>
            <person name="Nguyen-Phuc H."/>
            <person name="Mago R."/>
            <person name="Raley C."/>
            <person name="Miller M.E."/>
            <person name="Silverstein K.A.T."/>
            <person name="Henningsen E."/>
            <person name="Hirsch C.D."/>
            <person name="Visser B."/>
            <person name="Pretorius Z.A."/>
            <person name="Steffenson B.J."/>
            <person name="Schwessinger B."/>
            <person name="Dodds P.N."/>
            <person name="Figueroa M."/>
        </authorList>
    </citation>
    <scope>NUCLEOTIDE SEQUENCE [LARGE SCALE GENOMIC DNA]</scope>
    <source>
        <strain evidence="2 3">Ug99</strain>
    </source>
</reference>
<dbReference type="EMBL" id="VDEP01000072">
    <property type="protein sequence ID" value="KAA1133359.1"/>
    <property type="molecule type" value="Genomic_DNA"/>
</dbReference>
<evidence type="ECO:0000256" key="1">
    <source>
        <dbReference type="SAM" id="Phobius"/>
    </source>
</evidence>
<gene>
    <name evidence="2" type="ORF">PGTUg99_027465</name>
</gene>
<feature type="transmembrane region" description="Helical" evidence="1">
    <location>
        <begin position="50"/>
        <end position="77"/>
    </location>
</feature>
<comment type="caution">
    <text evidence="2">The sequence shown here is derived from an EMBL/GenBank/DDBJ whole genome shotgun (WGS) entry which is preliminary data.</text>
</comment>
<dbReference type="AlphaFoldDB" id="A0A5B0S797"/>
<accession>A0A5B0S797</accession>
<protein>
    <submittedName>
        <fullName evidence="2">Uncharacterized protein</fullName>
    </submittedName>
</protein>
<evidence type="ECO:0000313" key="2">
    <source>
        <dbReference type="EMBL" id="KAA1133359.1"/>
    </source>
</evidence>
<evidence type="ECO:0000313" key="3">
    <source>
        <dbReference type="Proteomes" id="UP000325313"/>
    </source>
</evidence>
<keyword evidence="1" id="KW-0472">Membrane</keyword>
<keyword evidence="1" id="KW-0812">Transmembrane</keyword>
<dbReference type="Proteomes" id="UP000325313">
    <property type="component" value="Unassembled WGS sequence"/>
</dbReference>
<sequence>MSCRPQCEVLNAIKQRALHLPMSSIIPIIRSSPQVHTRHPLPADLPEMHLLTTVIFLAMVCNFATAFLCVGTAVCHVEARDKLPERYVVSQPQDGGFYCNVGLGKGKCCPPGVVPGSPKPGEELDVGYAKWGKCHDA</sequence>
<organism evidence="2 3">
    <name type="scientific">Puccinia graminis f. sp. tritici</name>
    <dbReference type="NCBI Taxonomy" id="56615"/>
    <lineage>
        <taxon>Eukaryota</taxon>
        <taxon>Fungi</taxon>
        <taxon>Dikarya</taxon>
        <taxon>Basidiomycota</taxon>
        <taxon>Pucciniomycotina</taxon>
        <taxon>Pucciniomycetes</taxon>
        <taxon>Pucciniales</taxon>
        <taxon>Pucciniaceae</taxon>
        <taxon>Puccinia</taxon>
    </lineage>
</organism>
<name>A0A5B0S797_PUCGR</name>
<keyword evidence="1" id="KW-1133">Transmembrane helix</keyword>